<dbReference type="Proteomes" id="UP000293874">
    <property type="component" value="Unassembled WGS sequence"/>
</dbReference>
<gene>
    <name evidence="1" type="ORF">EV199_3985</name>
</gene>
<dbReference type="RefSeq" id="WP_130542523.1">
    <property type="nucleotide sequence ID" value="NZ_CP042431.1"/>
</dbReference>
<sequence>MKKTTFIQLIAVLLVMGTGCTKFEDDLNINPNLPAKAANSQLLTYAINQIPAYLEAPTPNLYAQYWSEKPYTDASRYLTVNFDFYGIYSGALMNLKTILDSKEFNITEGSKENQLAVARILRAWFYWHATDRWGDIPYTEALQGKENFTPGYTSQKDIYYDLLKELKEAAAQISDADPVKGDILFKGEMGNWKKLANSMRLIMALRLSKIDEVKGKTEFADAATGGLIDDNSESAVFIHLANAANQSYWYYVYTVQSRIWYWASEPVVDYLKNLHDPRLPVYADTVSDGSKGYKGVPYGLDGNAVGLIPTATVSPTGVHIRTQNAPCYILTNAQVKFALAEAAKINWIGGGDAVAEQHYKAGVEASIRQWVRNSFKDYNDKVQKQVEAVPYSRDDKGDTTGLAAYLAQPEVAYTPAEALKRIGYQRWLHLYSNGYEAWAEWRRTGFPVLTPAPNNNNTPIPRRQGYPVKEQNINGENYSNAVNNQPGLNGKDDLTGRVWWDKP</sequence>
<dbReference type="InterPro" id="IPR011990">
    <property type="entry name" value="TPR-like_helical_dom_sf"/>
</dbReference>
<dbReference type="PROSITE" id="PS51257">
    <property type="entry name" value="PROKAR_LIPOPROTEIN"/>
    <property type="match status" value="1"/>
</dbReference>
<name>A0A4Q7MY62_9BACT</name>
<reference evidence="1 2" key="1">
    <citation type="submission" date="2019-02" db="EMBL/GenBank/DDBJ databases">
        <title>Genomic Encyclopedia of Type Strains, Phase IV (KMG-IV): sequencing the most valuable type-strain genomes for metagenomic binning, comparative biology and taxonomic classification.</title>
        <authorList>
            <person name="Goeker M."/>
        </authorList>
    </citation>
    <scope>NUCLEOTIDE SEQUENCE [LARGE SCALE GENOMIC DNA]</scope>
    <source>
        <strain evidence="1 2">DSM 18116</strain>
    </source>
</reference>
<dbReference type="Pfam" id="PF12771">
    <property type="entry name" value="SusD-like_2"/>
    <property type="match status" value="1"/>
</dbReference>
<dbReference type="Gene3D" id="1.25.40.390">
    <property type="match status" value="1"/>
</dbReference>
<dbReference type="AlphaFoldDB" id="A0A4Q7MY62"/>
<accession>A0A4Q7MY62</accession>
<dbReference type="InterPro" id="IPR041662">
    <property type="entry name" value="SusD-like_2"/>
</dbReference>
<evidence type="ECO:0000313" key="2">
    <source>
        <dbReference type="Proteomes" id="UP000293874"/>
    </source>
</evidence>
<dbReference type="SUPFAM" id="SSF48452">
    <property type="entry name" value="TPR-like"/>
    <property type="match status" value="1"/>
</dbReference>
<dbReference type="OrthoDB" id="725917at2"/>
<comment type="caution">
    <text evidence="1">The sequence shown here is derived from an EMBL/GenBank/DDBJ whole genome shotgun (WGS) entry which is preliminary data.</text>
</comment>
<organism evidence="1 2">
    <name type="scientific">Pseudobacter ginsenosidimutans</name>
    <dbReference type="NCBI Taxonomy" id="661488"/>
    <lineage>
        <taxon>Bacteria</taxon>
        <taxon>Pseudomonadati</taxon>
        <taxon>Bacteroidota</taxon>
        <taxon>Chitinophagia</taxon>
        <taxon>Chitinophagales</taxon>
        <taxon>Chitinophagaceae</taxon>
        <taxon>Pseudobacter</taxon>
    </lineage>
</organism>
<evidence type="ECO:0000313" key="1">
    <source>
        <dbReference type="EMBL" id="RZS72070.1"/>
    </source>
</evidence>
<dbReference type="EMBL" id="SGXA01000002">
    <property type="protein sequence ID" value="RZS72070.1"/>
    <property type="molecule type" value="Genomic_DNA"/>
</dbReference>
<protein>
    <submittedName>
        <fullName evidence="1">SusD-like starch-binding protein associating with outer membrane</fullName>
    </submittedName>
</protein>
<keyword evidence="2" id="KW-1185">Reference proteome</keyword>
<proteinExistence type="predicted"/>